<dbReference type="Proteomes" id="UP000834106">
    <property type="component" value="Chromosome 11"/>
</dbReference>
<gene>
    <name evidence="2" type="ORF">FPE_LOCUS18219</name>
</gene>
<feature type="compositionally biased region" description="Basic and acidic residues" evidence="1">
    <location>
        <begin position="813"/>
        <end position="838"/>
    </location>
</feature>
<feature type="compositionally biased region" description="Polar residues" evidence="1">
    <location>
        <begin position="722"/>
        <end position="745"/>
    </location>
</feature>
<feature type="compositionally biased region" description="Basic and acidic residues" evidence="1">
    <location>
        <begin position="657"/>
        <end position="666"/>
    </location>
</feature>
<dbReference type="AlphaFoldDB" id="A0AAD1ZK14"/>
<proteinExistence type="predicted"/>
<feature type="region of interest" description="Disordered" evidence="1">
    <location>
        <begin position="967"/>
        <end position="992"/>
    </location>
</feature>
<feature type="region of interest" description="Disordered" evidence="1">
    <location>
        <begin position="910"/>
        <end position="940"/>
    </location>
</feature>
<accession>A0AAD1ZK14</accession>
<feature type="region of interest" description="Disordered" evidence="1">
    <location>
        <begin position="714"/>
        <end position="759"/>
    </location>
</feature>
<feature type="region of interest" description="Disordered" evidence="1">
    <location>
        <begin position="808"/>
        <end position="838"/>
    </location>
</feature>
<feature type="compositionally biased region" description="Polar residues" evidence="1">
    <location>
        <begin position="910"/>
        <end position="919"/>
    </location>
</feature>
<dbReference type="PANTHER" id="PTHR33870">
    <property type="entry name" value="CARDIOMYOPATHY-ASSOCIATED PROTEIN"/>
    <property type="match status" value="1"/>
</dbReference>
<feature type="region of interest" description="Disordered" evidence="1">
    <location>
        <begin position="386"/>
        <end position="425"/>
    </location>
</feature>
<evidence type="ECO:0000313" key="3">
    <source>
        <dbReference type="Proteomes" id="UP000834106"/>
    </source>
</evidence>
<feature type="region of interest" description="Disordered" evidence="1">
    <location>
        <begin position="147"/>
        <end position="169"/>
    </location>
</feature>
<reference evidence="2" key="1">
    <citation type="submission" date="2023-05" db="EMBL/GenBank/DDBJ databases">
        <authorList>
            <person name="Huff M."/>
        </authorList>
    </citation>
    <scope>NUCLEOTIDE SEQUENCE</scope>
</reference>
<evidence type="ECO:0000256" key="1">
    <source>
        <dbReference type="SAM" id="MobiDB-lite"/>
    </source>
</evidence>
<keyword evidence="3" id="KW-1185">Reference proteome</keyword>
<evidence type="ECO:0008006" key="4">
    <source>
        <dbReference type="Google" id="ProtNLM"/>
    </source>
</evidence>
<organism evidence="2 3">
    <name type="scientific">Fraxinus pennsylvanica</name>
    <dbReference type="NCBI Taxonomy" id="56036"/>
    <lineage>
        <taxon>Eukaryota</taxon>
        <taxon>Viridiplantae</taxon>
        <taxon>Streptophyta</taxon>
        <taxon>Embryophyta</taxon>
        <taxon>Tracheophyta</taxon>
        <taxon>Spermatophyta</taxon>
        <taxon>Magnoliopsida</taxon>
        <taxon>eudicotyledons</taxon>
        <taxon>Gunneridae</taxon>
        <taxon>Pentapetalae</taxon>
        <taxon>asterids</taxon>
        <taxon>lamiids</taxon>
        <taxon>Lamiales</taxon>
        <taxon>Oleaceae</taxon>
        <taxon>Oleeae</taxon>
        <taxon>Fraxinus</taxon>
    </lineage>
</organism>
<evidence type="ECO:0000313" key="2">
    <source>
        <dbReference type="EMBL" id="CAI9770789.1"/>
    </source>
</evidence>
<dbReference type="PANTHER" id="PTHR33870:SF22">
    <property type="match status" value="1"/>
</dbReference>
<dbReference type="EMBL" id="OU503046">
    <property type="protein sequence ID" value="CAI9770789.1"/>
    <property type="molecule type" value="Genomic_DNA"/>
</dbReference>
<protein>
    <recommendedName>
        <fullName evidence="4">Cardiomyopathy-associated protein 5</fullName>
    </recommendedName>
</protein>
<feature type="compositionally biased region" description="Polar residues" evidence="1">
    <location>
        <begin position="971"/>
        <end position="984"/>
    </location>
</feature>
<feature type="compositionally biased region" description="Acidic residues" evidence="1">
    <location>
        <begin position="155"/>
        <end position="165"/>
    </location>
</feature>
<sequence>MFWFLIYSFPFILSTTVILRIFPSLRNAEEYKRDEKNNDGKAYGTIVGRNGKSLVHVHSVRRRRAKDIRREDDCSQNNVDEKSTIFSTSVNYDLVDKSALAEECPKEIREVEVDSSSNPSQCSYSCMSKSLKPEFCNGSYGRSEKFNFGGSEIGTSEDSEDEEEARETGNKAVEWTLDDQKNLMDLGISEIERNKRLESLIARRKARKLLSLQVRRTLRNMKINEPADQIAHITIPKNNLLPNNIGLFSPGPGSAPSVLIPMRNPFDLPYDPCEEKPDLTGDSFNQEFMAVQNMDVMFCRHESFSLGASLPREFVQDCAATSACHNVGLRQRASKGIACSKPGSKLESKFIGIVEPEQFQEPESKTKVDSVDDQIKEVIQVCEQGLEHHNEEDNVEVQTKPIPIEDVNVRPSSSSSSEEDEPFYKIDKNEVLKSIASPATRIIAEDRENNGQTGDHSNHDAPHFAKTRSEEHFNYANKTQHYHARALSIASDLQVEFSEVSSPQMHDENLSSQDEEISIYDVDLDKEIISSSEDLWAASSHLSAIDENESRSREVHEIGDKDIIEFGFSKINKSEDKTLSNTLAEKVTEQNSIGAHSFSPPKTDFPNSCQGHTDFSAKIHGELQSCLVSAQDDKGNQLEKSLMIDSDSAEHIGSQSEKQDKCRHMLESTGSVSDNRISSEDSDNRFKKVIEHEELVATSTHFEDHNSLELLQRTEDEPHSSEVGTSGASLDSDDPQASVSPTNEQIPAAPSPCSSPQSVLQQNFSVDNLSEFQQNIQMEVGQFDIAVENNMPYELRTEVSSEILSQNSMPLEDSNHPHNGADIEQKSSHHQEKSTEEVDAHIDIDGSTNYEDQTQNLVSCEDTGHESQLNYPMDHEECSKATTSESYEATKFELQKFADDRTPLSSSILVEENGNSGTHKNSEEDEEAIHHANTHGSTLGNAVKLEISTSNGENHDETILLRVPKEKNDSENSMTCITTEEPTNSSSRSIEESTSVCIVNKTVTNKINECDPERTSGGVEEESER</sequence>
<name>A0AAD1ZK14_9LAMI</name>
<feature type="region of interest" description="Disordered" evidence="1">
    <location>
        <begin position="648"/>
        <end position="682"/>
    </location>
</feature>
<feature type="compositionally biased region" description="Low complexity" evidence="1">
    <location>
        <begin position="747"/>
        <end position="758"/>
    </location>
</feature>